<dbReference type="EC" id="2.7.1.49" evidence="5"/>
<organism evidence="13 14">
    <name type="scientific">Halobacillus salinarum</name>
    <dbReference type="NCBI Taxonomy" id="2932257"/>
    <lineage>
        <taxon>Bacteria</taxon>
        <taxon>Bacillati</taxon>
        <taxon>Bacillota</taxon>
        <taxon>Bacilli</taxon>
        <taxon>Bacillales</taxon>
        <taxon>Bacillaceae</taxon>
        <taxon>Halobacillus</taxon>
    </lineage>
</organism>
<dbReference type="RefSeq" id="WP_244711699.1">
    <property type="nucleotide sequence ID" value="NZ_CP095073.1"/>
</dbReference>
<dbReference type="EC" id="2.7.4.7" evidence="6"/>
<reference evidence="13 14" key="1">
    <citation type="submission" date="2022-04" db="EMBL/GenBank/DDBJ databases">
        <title>Halobacillus sp. isolated from saltern.</title>
        <authorList>
            <person name="Won M."/>
            <person name="Lee C.-M."/>
            <person name="Woen H.-Y."/>
            <person name="Kwon S.-W."/>
        </authorList>
    </citation>
    <scope>NUCLEOTIDE SEQUENCE [LARGE SCALE GENOMIC DNA]</scope>
    <source>
        <strain evidence="13 14">SSBR10-3</strain>
    </source>
</reference>
<evidence type="ECO:0000256" key="9">
    <source>
        <dbReference type="ARBA" id="ARBA00037917"/>
    </source>
</evidence>
<evidence type="ECO:0000256" key="1">
    <source>
        <dbReference type="ARBA" id="ARBA00000151"/>
    </source>
</evidence>
<evidence type="ECO:0000256" key="5">
    <source>
        <dbReference type="ARBA" id="ARBA00012135"/>
    </source>
</evidence>
<gene>
    <name evidence="13" type="primary">thiD</name>
    <name evidence="13" type="ORF">MUN89_04285</name>
</gene>
<keyword evidence="8" id="KW-0784">Thiamine biosynthesis</keyword>
<comment type="catalytic activity">
    <reaction evidence="1">
        <text>4-amino-5-hydroxymethyl-2-methylpyrimidine + ATP = 4-amino-2-methyl-5-(phosphooxymethyl)pyrimidine + ADP + H(+)</text>
        <dbReference type="Rhea" id="RHEA:23096"/>
        <dbReference type="ChEBI" id="CHEBI:15378"/>
        <dbReference type="ChEBI" id="CHEBI:16892"/>
        <dbReference type="ChEBI" id="CHEBI:30616"/>
        <dbReference type="ChEBI" id="CHEBI:58354"/>
        <dbReference type="ChEBI" id="CHEBI:456216"/>
        <dbReference type="EC" id="2.7.1.49"/>
    </reaction>
</comment>
<dbReference type="GO" id="GO:0008972">
    <property type="term" value="F:phosphomethylpyrimidine kinase activity"/>
    <property type="evidence" value="ECO:0007669"/>
    <property type="project" value="UniProtKB-EC"/>
</dbReference>
<feature type="domain" description="Pyridoxamine kinase/Phosphomethylpyrimidine kinase" evidence="12">
    <location>
        <begin position="14"/>
        <end position="254"/>
    </location>
</feature>
<evidence type="ECO:0000313" key="13">
    <source>
        <dbReference type="EMBL" id="UOQ45178.1"/>
    </source>
</evidence>
<dbReference type="InterPro" id="IPR013749">
    <property type="entry name" value="PM/HMP-P_kinase-1"/>
</dbReference>
<dbReference type="Gene3D" id="3.40.1190.20">
    <property type="match status" value="1"/>
</dbReference>
<evidence type="ECO:0000256" key="7">
    <source>
        <dbReference type="ARBA" id="ARBA00019161"/>
    </source>
</evidence>
<keyword evidence="14" id="KW-1185">Reference proteome</keyword>
<evidence type="ECO:0000256" key="4">
    <source>
        <dbReference type="ARBA" id="ARBA00009879"/>
    </source>
</evidence>
<keyword evidence="13" id="KW-0418">Kinase</keyword>
<dbReference type="NCBIfam" id="TIGR00097">
    <property type="entry name" value="HMP-P_kinase"/>
    <property type="match status" value="1"/>
</dbReference>
<accession>A0ABY4EM20</accession>
<evidence type="ECO:0000256" key="10">
    <source>
        <dbReference type="ARBA" id="ARBA00042102"/>
    </source>
</evidence>
<dbReference type="SUPFAM" id="SSF53613">
    <property type="entry name" value="Ribokinase-like"/>
    <property type="match status" value="1"/>
</dbReference>
<evidence type="ECO:0000256" key="3">
    <source>
        <dbReference type="ARBA" id="ARBA00004769"/>
    </source>
</evidence>
<evidence type="ECO:0000256" key="8">
    <source>
        <dbReference type="ARBA" id="ARBA00022977"/>
    </source>
</evidence>
<evidence type="ECO:0000256" key="2">
    <source>
        <dbReference type="ARBA" id="ARBA00000565"/>
    </source>
</evidence>
<evidence type="ECO:0000259" key="12">
    <source>
        <dbReference type="Pfam" id="PF08543"/>
    </source>
</evidence>
<keyword evidence="13" id="KW-0808">Transferase</keyword>
<evidence type="ECO:0000256" key="6">
    <source>
        <dbReference type="ARBA" id="ARBA00012963"/>
    </source>
</evidence>
<dbReference type="CDD" id="cd01169">
    <property type="entry name" value="HMPP_kinase"/>
    <property type="match status" value="1"/>
</dbReference>
<dbReference type="GO" id="GO:0008902">
    <property type="term" value="F:hydroxymethylpyrimidine kinase activity"/>
    <property type="evidence" value="ECO:0007669"/>
    <property type="project" value="UniProtKB-EC"/>
</dbReference>
<dbReference type="Pfam" id="PF08543">
    <property type="entry name" value="Phos_pyr_kin"/>
    <property type="match status" value="1"/>
</dbReference>
<comment type="catalytic activity">
    <reaction evidence="2">
        <text>4-amino-2-methyl-5-(phosphooxymethyl)pyrimidine + ATP = 4-amino-2-methyl-5-(diphosphooxymethyl)pyrimidine + ADP</text>
        <dbReference type="Rhea" id="RHEA:19893"/>
        <dbReference type="ChEBI" id="CHEBI:30616"/>
        <dbReference type="ChEBI" id="CHEBI:57841"/>
        <dbReference type="ChEBI" id="CHEBI:58354"/>
        <dbReference type="ChEBI" id="CHEBI:456216"/>
        <dbReference type="EC" id="2.7.4.7"/>
    </reaction>
</comment>
<proteinExistence type="inferred from homology"/>
<dbReference type="PANTHER" id="PTHR20858">
    <property type="entry name" value="PHOSPHOMETHYLPYRIMIDINE KINASE"/>
    <property type="match status" value="1"/>
</dbReference>
<comment type="similarity">
    <text evidence="4">Belongs to the ThiD family.</text>
</comment>
<evidence type="ECO:0000313" key="14">
    <source>
        <dbReference type="Proteomes" id="UP000831787"/>
    </source>
</evidence>
<sequence length="269" mass="28896">MKFPRTLTIAGSASQGSAGVQADLKTFQELNVYGMSAITAFVATNQTLDQSIFTQSLDAVKAQVYSSLEHVGADAVKTGMLFTEDIIKTVAVLLEESGVSNIVVDPVMIGKMGSQLLKDEAVDALINYLLPSAKILTPNVEEAGRILHTSTPESLKDMEECAYELHKLGPEYILIKGGALKGLPAIDVMFDGNEMLVLEEERVATIHTSGAGCTYSAAITAQLAKGDTVEGAVRTAKAFVTQAIRYALDFNRGLAQLTKQRHAFFHRIA</sequence>
<dbReference type="EMBL" id="CP095073">
    <property type="protein sequence ID" value="UOQ45178.1"/>
    <property type="molecule type" value="Genomic_DNA"/>
</dbReference>
<protein>
    <recommendedName>
        <fullName evidence="7">Hydroxymethylpyrimidine/phosphomethylpyrimidine kinase</fullName>
        <ecNumber evidence="5">2.7.1.49</ecNumber>
        <ecNumber evidence="6">2.7.4.7</ecNumber>
    </recommendedName>
    <alternativeName>
        <fullName evidence="10">Hydroxymethylpyrimidine kinase</fullName>
    </alternativeName>
    <alternativeName>
        <fullName evidence="11">Hydroxymethylpyrimidine phosphate kinase</fullName>
    </alternativeName>
</protein>
<dbReference type="InterPro" id="IPR029056">
    <property type="entry name" value="Ribokinase-like"/>
</dbReference>
<comment type="pathway">
    <text evidence="3">Cofactor biosynthesis; thiamine diphosphate biosynthesis; 4-amino-2-methyl-5-diphosphomethylpyrimidine from 5-amino-1-(5-phospho-D-ribosyl)imidazole: step 3/3.</text>
</comment>
<name>A0ABY4EM20_9BACI</name>
<dbReference type="PANTHER" id="PTHR20858:SF17">
    <property type="entry name" value="HYDROXYMETHYLPYRIMIDINE_PHOSPHOMETHYLPYRIMIDINE KINASE THI20-RELATED"/>
    <property type="match status" value="1"/>
</dbReference>
<dbReference type="InterPro" id="IPR004399">
    <property type="entry name" value="HMP/HMP-P_kinase_dom"/>
</dbReference>
<dbReference type="Proteomes" id="UP000831787">
    <property type="component" value="Chromosome"/>
</dbReference>
<evidence type="ECO:0000256" key="11">
    <source>
        <dbReference type="ARBA" id="ARBA00043176"/>
    </source>
</evidence>
<comment type="pathway">
    <text evidence="9">Cofactor biosynthesis; thiamine diphosphate biosynthesis; 4-amino-2-methyl-5-diphosphomethylpyrimidine from 5-amino-1-(5-phospho-D-ribosyl)imidazole: step 2/3.</text>
</comment>